<proteinExistence type="predicted"/>
<dbReference type="GO" id="GO:0046949">
    <property type="term" value="P:fatty-acyl-CoA biosynthetic process"/>
    <property type="evidence" value="ECO:0007669"/>
    <property type="project" value="TreeGrafter"/>
</dbReference>
<protein>
    <recommendedName>
        <fullName evidence="7">AMP-dependent synthetase/ligase domain-containing protein</fullName>
    </recommendedName>
</protein>
<dbReference type="GO" id="GO:0005777">
    <property type="term" value="C:peroxisome"/>
    <property type="evidence" value="ECO:0007669"/>
    <property type="project" value="UniProtKB-SubCell"/>
</dbReference>
<evidence type="ECO:0000256" key="1">
    <source>
        <dbReference type="ARBA" id="ARBA00004275"/>
    </source>
</evidence>
<dbReference type="PANTHER" id="PTHR24096:SF353">
    <property type="entry name" value="GH16244P-RELATED"/>
    <property type="match status" value="1"/>
</dbReference>
<dbReference type="EMBL" id="CADCXU010006491">
    <property type="protein sequence ID" value="CAA9998055.1"/>
    <property type="molecule type" value="Genomic_DNA"/>
</dbReference>
<dbReference type="Gene3D" id="3.40.50.12780">
    <property type="entry name" value="N-terminal domain of ligase-like"/>
    <property type="match status" value="1"/>
</dbReference>
<feature type="domain" description="AMP-binding enzyme C-terminal" evidence="4">
    <location>
        <begin position="487"/>
        <end position="556"/>
    </location>
</feature>
<evidence type="ECO:0008006" key="7">
    <source>
        <dbReference type="Google" id="ProtNLM"/>
    </source>
</evidence>
<dbReference type="SUPFAM" id="SSF56801">
    <property type="entry name" value="Acetyl-CoA synthetase-like"/>
    <property type="match status" value="1"/>
</dbReference>
<dbReference type="Proteomes" id="UP000479000">
    <property type="component" value="Unassembled WGS sequence"/>
</dbReference>
<dbReference type="GO" id="GO:0004467">
    <property type="term" value="F:long-chain fatty acid-CoA ligase activity"/>
    <property type="evidence" value="ECO:0007669"/>
    <property type="project" value="TreeGrafter"/>
</dbReference>
<gene>
    <name evidence="5" type="ORF">NTEN_LOCUS4349</name>
</gene>
<dbReference type="Pfam" id="PF00501">
    <property type="entry name" value="AMP-binding"/>
    <property type="match status" value="1"/>
</dbReference>
<organism evidence="5 6">
    <name type="scientific">Nesidiocoris tenuis</name>
    <dbReference type="NCBI Taxonomy" id="355587"/>
    <lineage>
        <taxon>Eukaryota</taxon>
        <taxon>Metazoa</taxon>
        <taxon>Ecdysozoa</taxon>
        <taxon>Arthropoda</taxon>
        <taxon>Hexapoda</taxon>
        <taxon>Insecta</taxon>
        <taxon>Pterygota</taxon>
        <taxon>Neoptera</taxon>
        <taxon>Paraneoptera</taxon>
        <taxon>Hemiptera</taxon>
        <taxon>Heteroptera</taxon>
        <taxon>Panheteroptera</taxon>
        <taxon>Cimicomorpha</taxon>
        <taxon>Miridae</taxon>
        <taxon>Dicyphina</taxon>
        <taxon>Nesidiocoris</taxon>
    </lineage>
</organism>
<feature type="domain" description="AMP-dependent synthetase/ligase" evidence="3">
    <location>
        <begin position="95"/>
        <end position="448"/>
    </location>
</feature>
<evidence type="ECO:0000256" key="2">
    <source>
        <dbReference type="ARBA" id="ARBA00023140"/>
    </source>
</evidence>
<keyword evidence="6" id="KW-1185">Reference proteome</keyword>
<sequence length="581" mass="64404">MSVMYGREGFVYKPTLQCRHRPAGEGETASYWSKRRWQARAPRQRLTFKTQLAALLTVDRRFEKKTMLSRVLRRCLQQPKRALSSGSALHEHLATNLKKHGNSTALLCPFTSRKLTYSRLDTLSGCFASWLNNHTPSGCTVATALPNSFEMTVSAVGAVRAGVPLAPLNPHNTSDEIARFLQEVRPRWIITYSSKVMDILEGMRLAKLKDPEGDRNEETGLIVVDNEVIYQGVRYFDECLYETDSFERREGEGGLVVATGTGTPQRITDSNILANCLQLMELDRIECKQRIAALLPMLHVYGLTHYLYRGLSSGAELVVIPNWAHNLDTTLGALKKSKVTLMSTVRAAVETLLAHDAQAFTDLETIIIRGGPNAESGTLENRFSGEVVYNYGVTEGPIIFRKSKKDGASSSVGKLLPETEAKVIANDEKTELPPGVTGEIFVKGPQLGDGKRWHNSGEMGYYDEDGNFFVTREGTIAIQGLRVRPEEIESSIKNAGGVKEVAVFRVEDRLAAAVVPSDPYEPPSSKMLVDLISSNFAPHKHIHSVVFMSSLPKTAFGEVDRRNLSRNYCPAAHERLAAVMF</sequence>
<dbReference type="InterPro" id="IPR025110">
    <property type="entry name" value="AMP-bd_C"/>
</dbReference>
<accession>A0A6H5G6S2</accession>
<dbReference type="Gene3D" id="3.30.300.30">
    <property type="match status" value="1"/>
</dbReference>
<evidence type="ECO:0000259" key="4">
    <source>
        <dbReference type="Pfam" id="PF13193"/>
    </source>
</evidence>
<evidence type="ECO:0000259" key="3">
    <source>
        <dbReference type="Pfam" id="PF00501"/>
    </source>
</evidence>
<name>A0A6H5G6S2_9HEMI</name>
<dbReference type="Pfam" id="PF13193">
    <property type="entry name" value="AMP-binding_C"/>
    <property type="match status" value="1"/>
</dbReference>
<comment type="subcellular location">
    <subcellularLocation>
        <location evidence="1">Peroxisome</location>
    </subcellularLocation>
</comment>
<dbReference type="InterPro" id="IPR000873">
    <property type="entry name" value="AMP-dep_synth/lig_dom"/>
</dbReference>
<evidence type="ECO:0000313" key="6">
    <source>
        <dbReference type="Proteomes" id="UP000479000"/>
    </source>
</evidence>
<dbReference type="AlphaFoldDB" id="A0A6H5G6S2"/>
<dbReference type="InterPro" id="IPR042099">
    <property type="entry name" value="ANL_N_sf"/>
</dbReference>
<keyword evidence="2" id="KW-0576">Peroxisome</keyword>
<evidence type="ECO:0000313" key="5">
    <source>
        <dbReference type="EMBL" id="CAA9998055.1"/>
    </source>
</evidence>
<reference evidence="5 6" key="1">
    <citation type="submission" date="2020-02" db="EMBL/GenBank/DDBJ databases">
        <authorList>
            <person name="Ferguson B K."/>
        </authorList>
    </citation>
    <scope>NUCLEOTIDE SEQUENCE [LARGE SCALE GENOMIC DNA]</scope>
</reference>
<dbReference type="PANTHER" id="PTHR24096">
    <property type="entry name" value="LONG-CHAIN-FATTY-ACID--COA LIGASE"/>
    <property type="match status" value="1"/>
</dbReference>
<dbReference type="InterPro" id="IPR045851">
    <property type="entry name" value="AMP-bd_C_sf"/>
</dbReference>
<dbReference type="OrthoDB" id="10253869at2759"/>